<feature type="domain" description="Serine-threonine/tyrosine-protein kinase catalytic" evidence="2">
    <location>
        <begin position="163"/>
        <end position="304"/>
    </location>
</feature>
<evidence type="ECO:0000313" key="4">
    <source>
        <dbReference type="Proteomes" id="UP000193240"/>
    </source>
</evidence>
<feature type="compositionally biased region" description="Polar residues" evidence="1">
    <location>
        <begin position="7"/>
        <end position="16"/>
    </location>
</feature>
<dbReference type="EMBL" id="KZ107838">
    <property type="protein sequence ID" value="OSS54381.1"/>
    <property type="molecule type" value="Genomic_DNA"/>
</dbReference>
<dbReference type="InterPro" id="IPR001245">
    <property type="entry name" value="Ser-Thr/Tyr_kinase_cat_dom"/>
</dbReference>
<dbReference type="AlphaFoldDB" id="A0A1Y2MEK6"/>
<feature type="region of interest" description="Disordered" evidence="1">
    <location>
        <begin position="1"/>
        <end position="25"/>
    </location>
</feature>
<proteinExistence type="predicted"/>
<protein>
    <recommendedName>
        <fullName evidence="2">Serine-threonine/tyrosine-protein kinase catalytic domain-containing protein</fullName>
    </recommendedName>
</protein>
<sequence>MARTKQRNIQLGTSPPDQRPGPVLKNQPGFPLGIDHESIFWNEEKHRFRAIELDANSVLVLPESLLSPKDPEDVRAMETFDEDEWEGTEGCYKTTIIYEQIGEAHPHIVAFKGRDPWTSFPVLAKPSNLPLDAFMAKYKATMYSAPHDALASRILPSHRPVAYQWALHLIDGIGFAHAHDVILADFDASQCWLSSDPHLTLSLAGFLHASFSYTVQRGRIIPASVPSNRSIFHPLVDGGDATKQTDLFMFGCVLFEIMTGFWPSKHFDSRSWDEREAIVRRKEWPPLEDEFMGKIVRECWNNQFDSTEQVTAALVLFVQDLGWEVDEKSNLKDFDAAALFS</sequence>
<dbReference type="InterPro" id="IPR011009">
    <property type="entry name" value="Kinase-like_dom_sf"/>
</dbReference>
<dbReference type="Pfam" id="PF07714">
    <property type="entry name" value="PK_Tyr_Ser-Thr"/>
    <property type="match status" value="1"/>
</dbReference>
<keyword evidence="4" id="KW-1185">Reference proteome</keyword>
<dbReference type="Gene3D" id="1.10.510.10">
    <property type="entry name" value="Transferase(Phosphotransferase) domain 1"/>
    <property type="match status" value="1"/>
</dbReference>
<organism evidence="3 4">
    <name type="scientific">Epicoccum nigrum</name>
    <name type="common">Soil fungus</name>
    <name type="synonym">Epicoccum purpurascens</name>
    <dbReference type="NCBI Taxonomy" id="105696"/>
    <lineage>
        <taxon>Eukaryota</taxon>
        <taxon>Fungi</taxon>
        <taxon>Dikarya</taxon>
        <taxon>Ascomycota</taxon>
        <taxon>Pezizomycotina</taxon>
        <taxon>Dothideomycetes</taxon>
        <taxon>Pleosporomycetidae</taxon>
        <taxon>Pleosporales</taxon>
        <taxon>Pleosporineae</taxon>
        <taxon>Didymellaceae</taxon>
        <taxon>Epicoccum</taxon>
    </lineage>
</organism>
<dbReference type="SUPFAM" id="SSF56112">
    <property type="entry name" value="Protein kinase-like (PK-like)"/>
    <property type="match status" value="1"/>
</dbReference>
<name>A0A1Y2MEK6_EPING</name>
<reference evidence="3 4" key="1">
    <citation type="journal article" date="2017" name="Genome Announc.">
        <title>Genome sequence of the saprophytic ascomycete Epicoccum nigrum ICMP 19927 strain isolated from New Zealand.</title>
        <authorList>
            <person name="Fokin M."/>
            <person name="Fleetwood D."/>
            <person name="Weir B.S."/>
            <person name="Villas-Boas S.G."/>
        </authorList>
    </citation>
    <scope>NUCLEOTIDE SEQUENCE [LARGE SCALE GENOMIC DNA]</scope>
    <source>
        <strain evidence="3 4">ICMP 19927</strain>
    </source>
</reference>
<dbReference type="GO" id="GO:0004672">
    <property type="term" value="F:protein kinase activity"/>
    <property type="evidence" value="ECO:0007669"/>
    <property type="project" value="InterPro"/>
</dbReference>
<accession>A0A1Y2MEK6</accession>
<evidence type="ECO:0000313" key="3">
    <source>
        <dbReference type="EMBL" id="OSS54381.1"/>
    </source>
</evidence>
<dbReference type="Proteomes" id="UP000193240">
    <property type="component" value="Unassembled WGS sequence"/>
</dbReference>
<dbReference type="InParanoid" id="A0A1Y2MEK6"/>
<evidence type="ECO:0000256" key="1">
    <source>
        <dbReference type="SAM" id="MobiDB-lite"/>
    </source>
</evidence>
<gene>
    <name evidence="3" type="ORF">B5807_00685</name>
</gene>
<dbReference type="STRING" id="105696.A0A1Y2MEK6"/>
<dbReference type="OMA" id="AYQWSLQ"/>
<evidence type="ECO:0000259" key="2">
    <source>
        <dbReference type="Pfam" id="PF07714"/>
    </source>
</evidence>